<reference evidence="9" key="1">
    <citation type="journal article" date="2014" name="Int. J. Syst. Evol. Microbiol.">
        <title>Complete genome sequence of Corynebacterium casei LMG S-19264T (=DSM 44701T), isolated from a smear-ripened cheese.</title>
        <authorList>
            <consortium name="US DOE Joint Genome Institute (JGI-PGF)"/>
            <person name="Walter F."/>
            <person name="Albersmeier A."/>
            <person name="Kalinowski J."/>
            <person name="Ruckert C."/>
        </authorList>
    </citation>
    <scope>NUCLEOTIDE SEQUENCE</scope>
    <source>
        <strain evidence="9">JCM 4234</strain>
    </source>
</reference>
<feature type="domain" description="RNA polymerase sigma-70 region 2" evidence="7">
    <location>
        <begin position="22"/>
        <end position="89"/>
    </location>
</feature>
<proteinExistence type="inferred from homology"/>
<dbReference type="InterPro" id="IPR007630">
    <property type="entry name" value="RNA_pol_sigma70_r4"/>
</dbReference>
<feature type="domain" description="RNA polymerase sigma-70 region 4" evidence="8">
    <location>
        <begin position="120"/>
        <end position="168"/>
    </location>
</feature>
<organism evidence="9 10">
    <name type="scientific">Streptomyces griseoviridis</name>
    <dbReference type="NCBI Taxonomy" id="45398"/>
    <lineage>
        <taxon>Bacteria</taxon>
        <taxon>Bacillati</taxon>
        <taxon>Actinomycetota</taxon>
        <taxon>Actinomycetes</taxon>
        <taxon>Kitasatosporales</taxon>
        <taxon>Streptomycetaceae</taxon>
        <taxon>Streptomyces</taxon>
    </lineage>
</organism>
<dbReference type="GO" id="GO:0016987">
    <property type="term" value="F:sigma factor activity"/>
    <property type="evidence" value="ECO:0007669"/>
    <property type="project" value="UniProtKB-KW"/>
</dbReference>
<dbReference type="InterPro" id="IPR014284">
    <property type="entry name" value="RNA_pol_sigma-70_dom"/>
</dbReference>
<reference evidence="9" key="2">
    <citation type="submission" date="2020-09" db="EMBL/GenBank/DDBJ databases">
        <authorList>
            <person name="Sun Q."/>
            <person name="Ohkuma M."/>
        </authorList>
    </citation>
    <scope>NUCLEOTIDE SEQUENCE</scope>
    <source>
        <strain evidence="9">JCM 4234</strain>
    </source>
</reference>
<dbReference type="Gene3D" id="1.10.10.10">
    <property type="entry name" value="Winged helix-like DNA-binding domain superfamily/Winged helix DNA-binding domain"/>
    <property type="match status" value="1"/>
</dbReference>
<comment type="caution">
    <text evidence="9">The sequence shown here is derived from an EMBL/GenBank/DDBJ whole genome shotgun (WGS) entry which is preliminary data.</text>
</comment>
<dbReference type="InterPro" id="IPR007627">
    <property type="entry name" value="RNA_pol_sigma70_r2"/>
</dbReference>
<keyword evidence="4" id="KW-0238">DNA-binding</keyword>
<dbReference type="SUPFAM" id="SSF88659">
    <property type="entry name" value="Sigma3 and sigma4 domains of RNA polymerase sigma factors"/>
    <property type="match status" value="1"/>
</dbReference>
<feature type="region of interest" description="Disordered" evidence="6">
    <location>
        <begin position="169"/>
        <end position="191"/>
    </location>
</feature>
<dbReference type="InterPro" id="IPR013324">
    <property type="entry name" value="RNA_pol_sigma_r3/r4-like"/>
</dbReference>
<comment type="similarity">
    <text evidence="1">Belongs to the sigma-70 factor family. ECF subfamily.</text>
</comment>
<keyword evidence="3" id="KW-0731">Sigma factor</keyword>
<dbReference type="SUPFAM" id="SSF88946">
    <property type="entry name" value="Sigma2 domain of RNA polymerase sigma factors"/>
    <property type="match status" value="1"/>
</dbReference>
<accession>A0A918GR87</accession>
<dbReference type="PANTHER" id="PTHR43133">
    <property type="entry name" value="RNA POLYMERASE ECF-TYPE SIGMA FACTO"/>
    <property type="match status" value="1"/>
</dbReference>
<dbReference type="Pfam" id="PF04542">
    <property type="entry name" value="Sigma70_r2"/>
    <property type="match status" value="1"/>
</dbReference>
<evidence type="ECO:0000259" key="8">
    <source>
        <dbReference type="Pfam" id="PF04545"/>
    </source>
</evidence>
<sequence length="191" mass="21320">MTTTSGRDRSQPPRRHQYLHTLVTQHRSALVSYAERLLTDRHLAEDIAQEALIRAWVHTDKLRSGEGSARGWLLKVTRNLVIDHTRSARVRHETTVDDTGEVAQHDHADAVLARVQADALLRSLPPEHREVLVHTYLYGYTVRETAQLLGVPAGTVKSRQHYALHALRGRAGVPPSDDPASQEVPARPPAP</sequence>
<dbReference type="GO" id="GO:0006352">
    <property type="term" value="P:DNA-templated transcription initiation"/>
    <property type="evidence" value="ECO:0007669"/>
    <property type="project" value="InterPro"/>
</dbReference>
<dbReference type="InterPro" id="IPR039425">
    <property type="entry name" value="RNA_pol_sigma-70-like"/>
</dbReference>
<dbReference type="CDD" id="cd06171">
    <property type="entry name" value="Sigma70_r4"/>
    <property type="match status" value="1"/>
</dbReference>
<evidence type="ECO:0000256" key="1">
    <source>
        <dbReference type="ARBA" id="ARBA00010641"/>
    </source>
</evidence>
<evidence type="ECO:0000256" key="3">
    <source>
        <dbReference type="ARBA" id="ARBA00023082"/>
    </source>
</evidence>
<dbReference type="NCBIfam" id="TIGR02937">
    <property type="entry name" value="sigma70-ECF"/>
    <property type="match status" value="1"/>
</dbReference>
<dbReference type="PANTHER" id="PTHR43133:SF52">
    <property type="entry name" value="ECF RNA POLYMERASE SIGMA FACTOR SIGL"/>
    <property type="match status" value="1"/>
</dbReference>
<keyword evidence="9" id="KW-0240">DNA-directed RNA polymerase</keyword>
<keyword evidence="2" id="KW-0805">Transcription regulation</keyword>
<evidence type="ECO:0000256" key="2">
    <source>
        <dbReference type="ARBA" id="ARBA00023015"/>
    </source>
</evidence>
<evidence type="ECO:0000256" key="6">
    <source>
        <dbReference type="SAM" id="MobiDB-lite"/>
    </source>
</evidence>
<dbReference type="Pfam" id="PF04545">
    <property type="entry name" value="Sigma70_r4"/>
    <property type="match status" value="1"/>
</dbReference>
<dbReference type="Gene3D" id="1.10.1740.10">
    <property type="match status" value="1"/>
</dbReference>
<dbReference type="AlphaFoldDB" id="A0A918GR87"/>
<evidence type="ECO:0000259" key="7">
    <source>
        <dbReference type="Pfam" id="PF04542"/>
    </source>
</evidence>
<keyword evidence="5" id="KW-0804">Transcription</keyword>
<evidence type="ECO:0000313" key="9">
    <source>
        <dbReference type="EMBL" id="GGS55352.1"/>
    </source>
</evidence>
<dbReference type="InterPro" id="IPR013325">
    <property type="entry name" value="RNA_pol_sigma_r2"/>
</dbReference>
<dbReference type="GO" id="GO:0000428">
    <property type="term" value="C:DNA-directed RNA polymerase complex"/>
    <property type="evidence" value="ECO:0007669"/>
    <property type="project" value="UniProtKB-KW"/>
</dbReference>
<evidence type="ECO:0000256" key="5">
    <source>
        <dbReference type="ARBA" id="ARBA00023163"/>
    </source>
</evidence>
<name>A0A918GR87_STRGD</name>
<dbReference type="InterPro" id="IPR036388">
    <property type="entry name" value="WH-like_DNA-bd_sf"/>
</dbReference>
<dbReference type="EMBL" id="BMSL01000019">
    <property type="protein sequence ID" value="GGS55352.1"/>
    <property type="molecule type" value="Genomic_DNA"/>
</dbReference>
<keyword evidence="10" id="KW-1185">Reference proteome</keyword>
<protein>
    <submittedName>
        <fullName evidence="9">DNA-directed RNA polymerase sigma-70 factor</fullName>
    </submittedName>
</protein>
<dbReference type="GO" id="GO:0003677">
    <property type="term" value="F:DNA binding"/>
    <property type="evidence" value="ECO:0007669"/>
    <property type="project" value="UniProtKB-KW"/>
</dbReference>
<evidence type="ECO:0000313" key="10">
    <source>
        <dbReference type="Proteomes" id="UP000653493"/>
    </source>
</evidence>
<gene>
    <name evidence="9" type="primary">rpoE</name>
    <name evidence="9" type="ORF">GCM10010238_50870</name>
</gene>
<evidence type="ECO:0000256" key="4">
    <source>
        <dbReference type="ARBA" id="ARBA00023125"/>
    </source>
</evidence>
<dbReference type="Proteomes" id="UP000653493">
    <property type="component" value="Unassembled WGS sequence"/>
</dbReference>